<protein>
    <submittedName>
        <fullName evidence="2">Uncharacterized protein</fullName>
    </submittedName>
</protein>
<dbReference type="Proteomes" id="UP000604825">
    <property type="component" value="Unassembled WGS sequence"/>
</dbReference>
<comment type="caution">
    <text evidence="2">The sequence shown here is derived from an EMBL/GenBank/DDBJ whole genome shotgun (WGS) entry which is preliminary data.</text>
</comment>
<feature type="compositionally biased region" description="Gly residues" evidence="1">
    <location>
        <begin position="32"/>
        <end position="51"/>
    </location>
</feature>
<feature type="region of interest" description="Disordered" evidence="1">
    <location>
        <begin position="96"/>
        <end position="123"/>
    </location>
</feature>
<organism evidence="2 3">
    <name type="scientific">Miscanthus lutarioriparius</name>
    <dbReference type="NCBI Taxonomy" id="422564"/>
    <lineage>
        <taxon>Eukaryota</taxon>
        <taxon>Viridiplantae</taxon>
        <taxon>Streptophyta</taxon>
        <taxon>Embryophyta</taxon>
        <taxon>Tracheophyta</taxon>
        <taxon>Spermatophyta</taxon>
        <taxon>Magnoliopsida</taxon>
        <taxon>Liliopsida</taxon>
        <taxon>Poales</taxon>
        <taxon>Poaceae</taxon>
        <taxon>PACMAD clade</taxon>
        <taxon>Panicoideae</taxon>
        <taxon>Andropogonodae</taxon>
        <taxon>Andropogoneae</taxon>
        <taxon>Saccharinae</taxon>
        <taxon>Miscanthus</taxon>
    </lineage>
</organism>
<gene>
    <name evidence="2" type="ORF">NCGR_LOCUS60088</name>
</gene>
<evidence type="ECO:0000313" key="2">
    <source>
        <dbReference type="EMBL" id="CAD6335990.1"/>
    </source>
</evidence>
<evidence type="ECO:0000256" key="1">
    <source>
        <dbReference type="SAM" id="MobiDB-lite"/>
    </source>
</evidence>
<accession>A0A811S3J8</accession>
<name>A0A811S3J8_9POAL</name>
<reference evidence="2" key="1">
    <citation type="submission" date="2020-10" db="EMBL/GenBank/DDBJ databases">
        <authorList>
            <person name="Han B."/>
            <person name="Lu T."/>
            <person name="Zhao Q."/>
            <person name="Huang X."/>
            <person name="Zhao Y."/>
        </authorList>
    </citation>
    <scope>NUCLEOTIDE SEQUENCE</scope>
</reference>
<feature type="region of interest" description="Disordered" evidence="1">
    <location>
        <begin position="172"/>
        <end position="195"/>
    </location>
</feature>
<evidence type="ECO:0000313" key="3">
    <source>
        <dbReference type="Proteomes" id="UP000604825"/>
    </source>
</evidence>
<dbReference type="AlphaFoldDB" id="A0A811S3J8"/>
<sequence>MAPSFPGAPPSPDPTPSAQIQLPLLSRRHGGADLGSGGGGRRAAGGGRRGGGLRGAGVVVVVVVRGCAGGRIWALVLAVAGGSRGGPLGARRLQHRVGKQGAGGSRLRRRIGSLGAPPAGQERSDILHQERRRLPCVSLVFSAPSRLPRTPPPTTSWLASSPMTALSPATEKVMTDDSIPRSQDHRSTSPHSFPHDLLNVWLPSAPVVVKENE</sequence>
<dbReference type="EMBL" id="CAJGYO010000018">
    <property type="protein sequence ID" value="CAD6335990.1"/>
    <property type="molecule type" value="Genomic_DNA"/>
</dbReference>
<proteinExistence type="predicted"/>
<keyword evidence="3" id="KW-1185">Reference proteome</keyword>
<feature type="compositionally biased region" description="Basic and acidic residues" evidence="1">
    <location>
        <begin position="173"/>
        <end position="187"/>
    </location>
</feature>
<feature type="region of interest" description="Disordered" evidence="1">
    <location>
        <begin position="28"/>
        <end position="51"/>
    </location>
</feature>